<dbReference type="HOGENOM" id="CLU_2043758_0_0_1"/>
<dbReference type="Proteomes" id="UP000053989">
    <property type="component" value="Unassembled WGS sequence"/>
</dbReference>
<organism evidence="1 2">
    <name type="scientific">Scleroderma citrinum Foug A</name>
    <dbReference type="NCBI Taxonomy" id="1036808"/>
    <lineage>
        <taxon>Eukaryota</taxon>
        <taxon>Fungi</taxon>
        <taxon>Dikarya</taxon>
        <taxon>Basidiomycota</taxon>
        <taxon>Agaricomycotina</taxon>
        <taxon>Agaricomycetes</taxon>
        <taxon>Agaricomycetidae</taxon>
        <taxon>Boletales</taxon>
        <taxon>Sclerodermatineae</taxon>
        <taxon>Sclerodermataceae</taxon>
        <taxon>Scleroderma</taxon>
    </lineage>
</organism>
<gene>
    <name evidence="1" type="ORF">SCLCIDRAFT_491661</name>
</gene>
<evidence type="ECO:0000313" key="2">
    <source>
        <dbReference type="Proteomes" id="UP000053989"/>
    </source>
</evidence>
<keyword evidence="2" id="KW-1185">Reference proteome</keyword>
<accession>A0A0C3EPX6</accession>
<name>A0A0C3EPX6_9AGAM</name>
<reference evidence="1 2" key="1">
    <citation type="submission" date="2014-04" db="EMBL/GenBank/DDBJ databases">
        <authorList>
            <consortium name="DOE Joint Genome Institute"/>
            <person name="Kuo A."/>
            <person name="Kohler A."/>
            <person name="Nagy L.G."/>
            <person name="Floudas D."/>
            <person name="Copeland A."/>
            <person name="Barry K.W."/>
            <person name="Cichocki N."/>
            <person name="Veneault-Fourrey C."/>
            <person name="LaButti K."/>
            <person name="Lindquist E.A."/>
            <person name="Lipzen A."/>
            <person name="Lundell T."/>
            <person name="Morin E."/>
            <person name="Murat C."/>
            <person name="Sun H."/>
            <person name="Tunlid A."/>
            <person name="Henrissat B."/>
            <person name="Grigoriev I.V."/>
            <person name="Hibbett D.S."/>
            <person name="Martin F."/>
            <person name="Nordberg H.P."/>
            <person name="Cantor M.N."/>
            <person name="Hua S.X."/>
        </authorList>
    </citation>
    <scope>NUCLEOTIDE SEQUENCE [LARGE SCALE GENOMIC DNA]</scope>
    <source>
        <strain evidence="1 2">Foug A</strain>
    </source>
</reference>
<dbReference type="EMBL" id="KN822005">
    <property type="protein sequence ID" value="KIM69916.1"/>
    <property type="molecule type" value="Genomic_DNA"/>
</dbReference>
<dbReference type="InParanoid" id="A0A0C3EPX6"/>
<feature type="non-terminal residue" evidence="1">
    <location>
        <position position="1"/>
    </location>
</feature>
<reference evidence="2" key="2">
    <citation type="submission" date="2015-01" db="EMBL/GenBank/DDBJ databases">
        <title>Evolutionary Origins and Diversification of the Mycorrhizal Mutualists.</title>
        <authorList>
            <consortium name="DOE Joint Genome Institute"/>
            <consortium name="Mycorrhizal Genomics Consortium"/>
            <person name="Kohler A."/>
            <person name="Kuo A."/>
            <person name="Nagy L.G."/>
            <person name="Floudas D."/>
            <person name="Copeland A."/>
            <person name="Barry K.W."/>
            <person name="Cichocki N."/>
            <person name="Veneault-Fourrey C."/>
            <person name="LaButti K."/>
            <person name="Lindquist E.A."/>
            <person name="Lipzen A."/>
            <person name="Lundell T."/>
            <person name="Morin E."/>
            <person name="Murat C."/>
            <person name="Riley R."/>
            <person name="Ohm R."/>
            <person name="Sun H."/>
            <person name="Tunlid A."/>
            <person name="Henrissat B."/>
            <person name="Grigoriev I.V."/>
            <person name="Hibbett D.S."/>
            <person name="Martin F."/>
        </authorList>
    </citation>
    <scope>NUCLEOTIDE SEQUENCE [LARGE SCALE GENOMIC DNA]</scope>
    <source>
        <strain evidence="2">Foug A</strain>
    </source>
</reference>
<evidence type="ECO:0000313" key="1">
    <source>
        <dbReference type="EMBL" id="KIM69916.1"/>
    </source>
</evidence>
<proteinExistence type="predicted"/>
<protein>
    <submittedName>
        <fullName evidence="1">Uncharacterized protein</fullName>
    </submittedName>
</protein>
<dbReference type="AlphaFoldDB" id="A0A0C3EPX6"/>
<dbReference type="OrthoDB" id="2986975at2759"/>
<sequence length="121" mass="14229">YCAGDLAGRCPAYHPTLQDVQRCESELRSHQHTFTDHCIWQTLDCCIEEIGPPPTGQPTPFKVYVALSRSRGRNNIHLLRIFEERLFTHHPSEYLKIWIERQFRGGRKRDFLVTRIDAQHN</sequence>